<accession>C2BDQ3</accession>
<protein>
    <submittedName>
        <fullName evidence="3">RNA methyltransferase, RsmD family</fullName>
        <ecNumber evidence="3">2.1.1.-</ecNumber>
    </submittedName>
</protein>
<organism evidence="3 4">
    <name type="scientific">Anaerococcus lactolyticus ATCC 51172</name>
    <dbReference type="NCBI Taxonomy" id="525254"/>
    <lineage>
        <taxon>Bacteria</taxon>
        <taxon>Bacillati</taxon>
        <taxon>Bacillota</taxon>
        <taxon>Tissierellia</taxon>
        <taxon>Tissierellales</taxon>
        <taxon>Peptoniphilaceae</taxon>
        <taxon>Anaerococcus</taxon>
    </lineage>
</organism>
<dbReference type="Gene3D" id="3.40.50.150">
    <property type="entry name" value="Vaccinia Virus protein VP39"/>
    <property type="match status" value="1"/>
</dbReference>
<dbReference type="Proteomes" id="UP000005984">
    <property type="component" value="Unassembled WGS sequence"/>
</dbReference>
<dbReference type="STRING" id="525254.HMPREF0072_0473"/>
<dbReference type="PANTHER" id="PTHR43542:SF1">
    <property type="entry name" value="METHYLTRANSFERASE"/>
    <property type="match status" value="1"/>
</dbReference>
<evidence type="ECO:0000256" key="1">
    <source>
        <dbReference type="ARBA" id="ARBA00022603"/>
    </source>
</evidence>
<evidence type="ECO:0000313" key="4">
    <source>
        <dbReference type="Proteomes" id="UP000005984"/>
    </source>
</evidence>
<dbReference type="Pfam" id="PF03602">
    <property type="entry name" value="Cons_hypoth95"/>
    <property type="match status" value="1"/>
</dbReference>
<dbReference type="SUPFAM" id="SSF53335">
    <property type="entry name" value="S-adenosyl-L-methionine-dependent methyltransferases"/>
    <property type="match status" value="1"/>
</dbReference>
<dbReference type="CDD" id="cd02440">
    <property type="entry name" value="AdoMet_MTases"/>
    <property type="match status" value="1"/>
</dbReference>
<keyword evidence="1 3" id="KW-0489">Methyltransferase</keyword>
<dbReference type="InterPro" id="IPR029063">
    <property type="entry name" value="SAM-dependent_MTases_sf"/>
</dbReference>
<dbReference type="EC" id="2.1.1.-" evidence="3"/>
<name>C2BDQ3_9FIRM</name>
<dbReference type="AlphaFoldDB" id="C2BDQ3"/>
<dbReference type="PROSITE" id="PS00092">
    <property type="entry name" value="N6_MTASE"/>
    <property type="match status" value="1"/>
</dbReference>
<dbReference type="InterPro" id="IPR004398">
    <property type="entry name" value="RNA_MeTrfase_RsmD"/>
</dbReference>
<sequence>MMKVVAGKYKGYNLLSPKSKTSRPTDNKVKEAIFDMLYPYKNSFRALDLFSGTGQMGIEFLSRGADEVYFNEKNYSNFSILNQNLDKVDRQRVYASKMDFIRCLKDLSEKGLDFDYIFLDPPYETDFIDKALFYILEYDLLSEDGIVITESSKDIDFSDKYNLNILKDKSYGRKFIKFYTK</sequence>
<dbReference type="PANTHER" id="PTHR43542">
    <property type="entry name" value="METHYLTRANSFERASE"/>
    <property type="match status" value="1"/>
</dbReference>
<comment type="caution">
    <text evidence="3">The sequence shown here is derived from an EMBL/GenBank/DDBJ whole genome shotgun (WGS) entry which is preliminary data.</text>
</comment>
<dbReference type="EMBL" id="ABYO01000018">
    <property type="protein sequence ID" value="EEI86918.1"/>
    <property type="molecule type" value="Genomic_DNA"/>
</dbReference>
<proteinExistence type="predicted"/>
<dbReference type="PIRSF" id="PIRSF004553">
    <property type="entry name" value="CHP00095"/>
    <property type="match status" value="1"/>
</dbReference>
<dbReference type="InterPro" id="IPR002052">
    <property type="entry name" value="DNA_methylase_N6_adenine_CS"/>
</dbReference>
<dbReference type="eggNOG" id="COG0742">
    <property type="taxonomic scope" value="Bacteria"/>
</dbReference>
<dbReference type="GO" id="GO:0003676">
    <property type="term" value="F:nucleic acid binding"/>
    <property type="evidence" value="ECO:0007669"/>
    <property type="project" value="InterPro"/>
</dbReference>
<evidence type="ECO:0000256" key="2">
    <source>
        <dbReference type="ARBA" id="ARBA00022679"/>
    </source>
</evidence>
<evidence type="ECO:0000313" key="3">
    <source>
        <dbReference type="EMBL" id="EEI86918.1"/>
    </source>
</evidence>
<dbReference type="NCBIfam" id="TIGR00095">
    <property type="entry name" value="16S rRNA (guanine(966)-N(2))-methyltransferase RsmD"/>
    <property type="match status" value="1"/>
</dbReference>
<gene>
    <name evidence="3" type="primary">rsmD</name>
    <name evidence="3" type="ORF">HMPREF0072_0473</name>
</gene>
<keyword evidence="4" id="KW-1185">Reference proteome</keyword>
<keyword evidence="2 3" id="KW-0808">Transferase</keyword>
<dbReference type="GO" id="GO:0008168">
    <property type="term" value="F:methyltransferase activity"/>
    <property type="evidence" value="ECO:0007669"/>
    <property type="project" value="UniProtKB-KW"/>
</dbReference>
<dbReference type="GO" id="GO:0031167">
    <property type="term" value="P:rRNA methylation"/>
    <property type="evidence" value="ECO:0007669"/>
    <property type="project" value="InterPro"/>
</dbReference>
<dbReference type="HOGENOM" id="CLU_075826_0_2_9"/>
<reference evidence="3 4" key="1">
    <citation type="submission" date="2008-10" db="EMBL/GenBank/DDBJ databases">
        <authorList>
            <person name="Qin X."/>
            <person name="Bachman B."/>
            <person name="Battles P."/>
            <person name="Bell A."/>
            <person name="Bess C."/>
            <person name="Bickham C."/>
            <person name="Chaboub L."/>
            <person name="Chen D."/>
            <person name="Coyle M."/>
            <person name="Deiros D.R."/>
            <person name="Dinh H."/>
            <person name="Forbes L."/>
            <person name="Fowler G."/>
            <person name="Francisco L."/>
            <person name="Fu Q."/>
            <person name="Gubbala S."/>
            <person name="Hale W."/>
            <person name="Han Y."/>
            <person name="Hemphill L."/>
            <person name="Highlander S.K."/>
            <person name="Hirani K."/>
            <person name="Hogues M."/>
            <person name="Jackson L."/>
            <person name="Jakkamsetti A."/>
            <person name="Javaid M."/>
            <person name="Jiang H."/>
            <person name="Korchina V."/>
            <person name="Kovar C."/>
            <person name="Lara F."/>
            <person name="Lee S."/>
            <person name="Mata R."/>
            <person name="Mathew T."/>
            <person name="Moen C."/>
            <person name="Morales K."/>
            <person name="Munidasa M."/>
            <person name="Nazareth L."/>
            <person name="Ngo R."/>
            <person name="Nguyen L."/>
            <person name="Okwuonu G."/>
            <person name="Ongeri F."/>
            <person name="Patil S."/>
            <person name="Petrosino J."/>
            <person name="Pham C."/>
            <person name="Pham P."/>
            <person name="Pu L.-L."/>
            <person name="Puazo M."/>
            <person name="Raj R."/>
            <person name="Reid J."/>
            <person name="Rouhana J."/>
            <person name="Saada N."/>
            <person name="Shang Y."/>
            <person name="Simmons D."/>
            <person name="Thornton R."/>
            <person name="Warren J."/>
            <person name="Weissenberger G."/>
            <person name="Zhang J."/>
            <person name="Zhang L."/>
            <person name="Zhou C."/>
            <person name="Zhu D."/>
            <person name="Muzny D."/>
            <person name="Worley K."/>
            <person name="Gibbs R."/>
        </authorList>
    </citation>
    <scope>NUCLEOTIDE SEQUENCE [LARGE SCALE GENOMIC DNA]</scope>
    <source>
        <strain evidence="3 4">ATCC 51172</strain>
    </source>
</reference>